<feature type="chain" id="PRO_5014970982" evidence="1">
    <location>
        <begin position="26"/>
        <end position="333"/>
    </location>
</feature>
<gene>
    <name evidence="2" type="ORF">BLE401_00215</name>
</gene>
<dbReference type="EMBL" id="CP018889">
    <property type="protein sequence ID" value="AUI67269.1"/>
    <property type="molecule type" value="Genomic_DNA"/>
</dbReference>
<organism evidence="2 3">
    <name type="scientific">Beggiatoa leptomitoformis</name>
    <dbReference type="NCBI Taxonomy" id="288004"/>
    <lineage>
        <taxon>Bacteria</taxon>
        <taxon>Pseudomonadati</taxon>
        <taxon>Pseudomonadota</taxon>
        <taxon>Gammaproteobacteria</taxon>
        <taxon>Thiotrichales</taxon>
        <taxon>Thiotrichaceae</taxon>
        <taxon>Beggiatoa</taxon>
    </lineage>
</organism>
<keyword evidence="1" id="KW-0732">Signal</keyword>
<accession>A0A2N9Y9Z2</accession>
<sequence>MRVVKSLLAFAVVIIVSGITTVTHAENSQIEEAITAVEGQLVDSWQDENYPSVVDFRSPNLVNPSLFELVNQCESLIDTAGLPQNMKDLLGEPALFTVSQSEEGIKHRVLAKYDLSRSETEYLYILQSTRELVYLLFYDYYMIFANEQIKATNAQVAQAITAILQDSAKPSISNLLELSILESLSVSIFMAIRNLAIILMKEQLRTASERLEAAAIAASEEQNSLKQLSVADNHLSKRTVWSSCIDNHDVPRFTAIQLTDRDKEFSVVHIIPSQTTGVEVYLGYNTGDKPTFATINKLSQLMINGHNPTLEQAFKFISVWIDYMPDYDLSVIE</sequence>
<keyword evidence="3" id="KW-1185">Reference proteome</keyword>
<reference evidence="3" key="1">
    <citation type="submission" date="2016-12" db="EMBL/GenBank/DDBJ databases">
        <title>Complete Genome Sequence of Beggiatoa leptomitiformis D-401.</title>
        <authorList>
            <person name="Fomenkov A."/>
            <person name="Vincze T."/>
            <person name="Grabovich M."/>
            <person name="Anton B.P."/>
            <person name="Dubinina G."/>
            <person name="Orlova M."/>
            <person name="Belousova E."/>
            <person name="Roberts R.J."/>
        </authorList>
    </citation>
    <scope>NUCLEOTIDE SEQUENCE [LARGE SCALE GENOMIC DNA]</scope>
    <source>
        <strain evidence="3">D-401</strain>
    </source>
</reference>
<evidence type="ECO:0000313" key="2">
    <source>
        <dbReference type="EMBL" id="AUI67269.1"/>
    </source>
</evidence>
<protein>
    <submittedName>
        <fullName evidence="2">Uncharacterized protein</fullName>
    </submittedName>
</protein>
<name>A0A2N9Y9Z2_9GAMM</name>
<dbReference type="Proteomes" id="UP000234271">
    <property type="component" value="Chromosome"/>
</dbReference>
<dbReference type="RefSeq" id="WP_062150309.1">
    <property type="nucleotide sequence ID" value="NZ_CP012373.2"/>
</dbReference>
<feature type="signal peptide" evidence="1">
    <location>
        <begin position="1"/>
        <end position="25"/>
    </location>
</feature>
<dbReference type="AlphaFoldDB" id="A0A2N9Y9Z2"/>
<evidence type="ECO:0000313" key="3">
    <source>
        <dbReference type="Proteomes" id="UP000234271"/>
    </source>
</evidence>
<dbReference type="KEGG" id="blep:AL038_05760"/>
<evidence type="ECO:0000256" key="1">
    <source>
        <dbReference type="SAM" id="SignalP"/>
    </source>
</evidence>
<proteinExistence type="predicted"/>